<dbReference type="InterPro" id="IPR004089">
    <property type="entry name" value="MCPsignal_dom"/>
</dbReference>
<keyword evidence="12" id="KW-1185">Reference proteome</keyword>
<accession>A0A2N5MAW0</accession>
<organism evidence="11 12">
    <name type="scientific">Peribacillus deserti</name>
    <dbReference type="NCBI Taxonomy" id="673318"/>
    <lineage>
        <taxon>Bacteria</taxon>
        <taxon>Bacillati</taxon>
        <taxon>Bacillota</taxon>
        <taxon>Bacilli</taxon>
        <taxon>Bacillales</taxon>
        <taxon>Bacillaceae</taxon>
        <taxon>Peribacillus</taxon>
    </lineage>
</organism>
<feature type="domain" description="HAMP" evidence="10">
    <location>
        <begin position="300"/>
        <end position="352"/>
    </location>
</feature>
<evidence type="ECO:0008006" key="13">
    <source>
        <dbReference type="Google" id="ProtNLM"/>
    </source>
</evidence>
<dbReference type="Proteomes" id="UP000234748">
    <property type="component" value="Unassembled WGS sequence"/>
</dbReference>
<evidence type="ECO:0000256" key="2">
    <source>
        <dbReference type="ARBA" id="ARBA00022475"/>
    </source>
</evidence>
<comment type="similarity">
    <text evidence="5">Belongs to the methyl-accepting chemotaxis (MCP) protein family.</text>
</comment>
<dbReference type="GO" id="GO:0005886">
    <property type="term" value="C:plasma membrane"/>
    <property type="evidence" value="ECO:0007669"/>
    <property type="project" value="UniProtKB-SubCell"/>
</dbReference>
<evidence type="ECO:0000259" key="9">
    <source>
        <dbReference type="PROSITE" id="PS50111"/>
    </source>
</evidence>
<gene>
    <name evidence="11" type="ORF">CUU66_02205</name>
</gene>
<comment type="subcellular location">
    <subcellularLocation>
        <location evidence="1">Cell membrane</location>
    </subcellularLocation>
</comment>
<dbReference type="EMBL" id="PGUY01000006">
    <property type="protein sequence ID" value="PLT31484.1"/>
    <property type="molecule type" value="Genomic_DNA"/>
</dbReference>
<dbReference type="InterPro" id="IPR003660">
    <property type="entry name" value="HAMP_dom"/>
</dbReference>
<evidence type="ECO:0000256" key="6">
    <source>
        <dbReference type="PROSITE-ProRule" id="PRU00284"/>
    </source>
</evidence>
<feature type="transmembrane region" description="Helical" evidence="8">
    <location>
        <begin position="6"/>
        <end position="28"/>
    </location>
</feature>
<feature type="transmembrane region" description="Helical" evidence="8">
    <location>
        <begin position="274"/>
        <end position="299"/>
    </location>
</feature>
<feature type="compositionally biased region" description="Basic residues" evidence="7">
    <location>
        <begin position="673"/>
        <end position="691"/>
    </location>
</feature>
<name>A0A2N5MAW0_9BACI</name>
<dbReference type="CDD" id="cd06225">
    <property type="entry name" value="HAMP"/>
    <property type="match status" value="1"/>
</dbReference>
<proteinExistence type="inferred from homology"/>
<evidence type="ECO:0000256" key="3">
    <source>
        <dbReference type="ARBA" id="ARBA00023136"/>
    </source>
</evidence>
<dbReference type="PROSITE" id="PS50111">
    <property type="entry name" value="CHEMOTAXIS_TRANSDUC_2"/>
    <property type="match status" value="1"/>
</dbReference>
<reference evidence="11 12" key="1">
    <citation type="submission" date="2017-11" db="EMBL/GenBank/DDBJ databases">
        <title>Comparitive Functional Genomics of Dry Heat Resistant strains isolated from the Viking Spacecraft.</title>
        <authorList>
            <person name="Seuylemezian A."/>
            <person name="Cooper K."/>
            <person name="Vaishampayan P."/>
        </authorList>
    </citation>
    <scope>NUCLEOTIDE SEQUENCE [LARGE SCALE GENOMIC DNA]</scope>
    <source>
        <strain evidence="11 12">V1-29</strain>
    </source>
</reference>
<dbReference type="Gene3D" id="1.10.287.950">
    <property type="entry name" value="Methyl-accepting chemotaxis protein"/>
    <property type="match status" value="1"/>
</dbReference>
<dbReference type="PANTHER" id="PTHR32089">
    <property type="entry name" value="METHYL-ACCEPTING CHEMOTAXIS PROTEIN MCPB"/>
    <property type="match status" value="1"/>
</dbReference>
<evidence type="ECO:0000256" key="7">
    <source>
        <dbReference type="SAM" id="MobiDB-lite"/>
    </source>
</evidence>
<feature type="region of interest" description="Disordered" evidence="7">
    <location>
        <begin position="663"/>
        <end position="691"/>
    </location>
</feature>
<dbReference type="Gene3D" id="6.10.340.10">
    <property type="match status" value="1"/>
</dbReference>
<evidence type="ECO:0000256" key="8">
    <source>
        <dbReference type="SAM" id="Phobius"/>
    </source>
</evidence>
<dbReference type="PANTHER" id="PTHR32089:SF114">
    <property type="entry name" value="METHYL-ACCEPTING CHEMOTAXIS PROTEIN MCPB"/>
    <property type="match status" value="1"/>
</dbReference>
<evidence type="ECO:0000313" key="12">
    <source>
        <dbReference type="Proteomes" id="UP000234748"/>
    </source>
</evidence>
<keyword evidence="4 6" id="KW-0807">Transducer</keyword>
<dbReference type="Pfam" id="PF00672">
    <property type="entry name" value="HAMP"/>
    <property type="match status" value="1"/>
</dbReference>
<dbReference type="PROSITE" id="PS50885">
    <property type="entry name" value="HAMP"/>
    <property type="match status" value="1"/>
</dbReference>
<dbReference type="SUPFAM" id="SSF58104">
    <property type="entry name" value="Methyl-accepting chemotaxis protein (MCP) signaling domain"/>
    <property type="match status" value="1"/>
</dbReference>
<dbReference type="SMART" id="SM00283">
    <property type="entry name" value="MA"/>
    <property type="match status" value="1"/>
</dbReference>
<evidence type="ECO:0000256" key="1">
    <source>
        <dbReference type="ARBA" id="ARBA00004236"/>
    </source>
</evidence>
<dbReference type="GO" id="GO:0007165">
    <property type="term" value="P:signal transduction"/>
    <property type="evidence" value="ECO:0007669"/>
    <property type="project" value="UniProtKB-KW"/>
</dbReference>
<evidence type="ECO:0000256" key="4">
    <source>
        <dbReference type="ARBA" id="ARBA00023224"/>
    </source>
</evidence>
<comment type="caution">
    <text evidence="11">The sequence shown here is derived from an EMBL/GenBank/DDBJ whole genome shotgun (WGS) entry which is preliminary data.</text>
</comment>
<keyword evidence="8" id="KW-0812">Transmembrane</keyword>
<dbReference type="RefSeq" id="WP_101640056.1">
    <property type="nucleotide sequence ID" value="NZ_PGUY01000006.1"/>
</dbReference>
<feature type="domain" description="Methyl-accepting transducer" evidence="9">
    <location>
        <begin position="371"/>
        <end position="628"/>
    </location>
</feature>
<evidence type="ECO:0000259" key="10">
    <source>
        <dbReference type="PROSITE" id="PS50885"/>
    </source>
</evidence>
<sequence length="691" mass="76799">MKTIRAKVRLILIISLTGSILLGIINIISNTIQNNSKHEQMLLYNAVGASKDIKYNMALTRKFEQQYLREPMQVTADIAIRNNSQIRTKSKELAGKYQDYPEISAQFKKIQENASSYRDQYITLIKMYEEIGYRENQGLKGEISQSKEAIVSFLSKNKNGSLSRQFDTITLYEKQYLATKDDDAYKQFLLLSSSFKENVSSSKLKPDQKKTLLGLFETFHNSTKIMVANYYITDDYIESFDKAATAIENAALEVDQKVGAAQQKLNDRLNEQSAFLFFSALVMSLLLVAVLLTAGIFLIRAISTSIASLKSGAEKIGSGDLTYRVKRHANDEMGELADTFNQMAEKVLVSLKDVIHSADKLNSSSQNLAAISQETSAQSNEVNQAIRQVAIGAFNQTSQLEESNTVIKNVTLSINESEELTQDIAREAKRTEMEGHSGLEVVQSLQLTSNQFLELANHLTAQVRNASRQSEEISSIVGTIQEIAENTNLLALNAAIESARAGEAGRSFAVVASEVRKLAERSKSEALNIQKVIKNMNGQMVKLMDEVENFNEYKEKQSYSVNQTKSAFENIVQNVISINTKISSVQKSITGIQHSNGILSEKMEAVYEISGQSAAVSEEVSASSETQLIAISQVNEAASELSLIASDLQTIVSQFQLERMDMESQSEQASIKTTKRKFKKRPRLSKKKKAG</sequence>
<keyword evidence="8" id="KW-1133">Transmembrane helix</keyword>
<dbReference type="Pfam" id="PF00015">
    <property type="entry name" value="MCPsignal"/>
    <property type="match status" value="1"/>
</dbReference>
<keyword evidence="2" id="KW-1003">Cell membrane</keyword>
<dbReference type="AlphaFoldDB" id="A0A2N5MAW0"/>
<dbReference type="SMART" id="SM00304">
    <property type="entry name" value="HAMP"/>
    <property type="match status" value="1"/>
</dbReference>
<evidence type="ECO:0000256" key="5">
    <source>
        <dbReference type="ARBA" id="ARBA00029447"/>
    </source>
</evidence>
<evidence type="ECO:0000313" key="11">
    <source>
        <dbReference type="EMBL" id="PLT31484.1"/>
    </source>
</evidence>
<protein>
    <recommendedName>
        <fullName evidence="13">Methyl-accepting chemotaxis protein</fullName>
    </recommendedName>
</protein>
<keyword evidence="3 8" id="KW-0472">Membrane</keyword>